<protein>
    <submittedName>
        <fullName evidence="1">Uncharacterized protein</fullName>
    </submittedName>
</protein>
<gene>
    <name evidence="1" type="ORF">AZE42_11408</name>
</gene>
<evidence type="ECO:0000313" key="1">
    <source>
        <dbReference type="EMBL" id="OJA12750.1"/>
    </source>
</evidence>
<comment type="caution">
    <text evidence="1">The sequence shown here is derived from an EMBL/GenBank/DDBJ whole genome shotgun (WGS) entry which is preliminary data.</text>
</comment>
<proteinExistence type="predicted"/>
<name>A0A1J8PU38_9AGAM</name>
<dbReference type="EMBL" id="LVVM01004517">
    <property type="protein sequence ID" value="OJA12750.1"/>
    <property type="molecule type" value="Genomic_DNA"/>
</dbReference>
<reference evidence="1 2" key="1">
    <citation type="submission" date="2016-03" db="EMBL/GenBank/DDBJ databases">
        <title>Comparative genomics of the ectomycorrhizal sister species Rhizopogon vinicolor and Rhizopogon vesiculosus (Basidiomycota: Boletales) reveals a divergence of the mating type B locus.</title>
        <authorList>
            <person name="Mujic A.B."/>
            <person name="Kuo A."/>
            <person name="Tritt A."/>
            <person name="Lipzen A."/>
            <person name="Chen C."/>
            <person name="Johnson J."/>
            <person name="Sharma A."/>
            <person name="Barry K."/>
            <person name="Grigoriev I.V."/>
            <person name="Spatafora J.W."/>
        </authorList>
    </citation>
    <scope>NUCLEOTIDE SEQUENCE [LARGE SCALE GENOMIC DNA]</scope>
    <source>
        <strain evidence="1 2">AM-OR11-056</strain>
    </source>
</reference>
<dbReference type="Proteomes" id="UP000183567">
    <property type="component" value="Unassembled WGS sequence"/>
</dbReference>
<sequence>MLVISCGSSI</sequence>
<feature type="non-terminal residue" evidence="1">
    <location>
        <position position="10"/>
    </location>
</feature>
<accession>A0A1J8PU38</accession>
<organism evidence="1 2">
    <name type="scientific">Rhizopogon vesiculosus</name>
    <dbReference type="NCBI Taxonomy" id="180088"/>
    <lineage>
        <taxon>Eukaryota</taxon>
        <taxon>Fungi</taxon>
        <taxon>Dikarya</taxon>
        <taxon>Basidiomycota</taxon>
        <taxon>Agaricomycotina</taxon>
        <taxon>Agaricomycetes</taxon>
        <taxon>Agaricomycetidae</taxon>
        <taxon>Boletales</taxon>
        <taxon>Suillineae</taxon>
        <taxon>Rhizopogonaceae</taxon>
        <taxon>Rhizopogon</taxon>
    </lineage>
</organism>
<evidence type="ECO:0000313" key="2">
    <source>
        <dbReference type="Proteomes" id="UP000183567"/>
    </source>
</evidence>
<keyword evidence="2" id="KW-1185">Reference proteome</keyword>